<sequence>MIWKQKHCDGFFDEILTWVEQKFWEVEEMDVCNKMGDYLFLLGEDAEKAVMEFNNPLFNGQLIHTAVRG</sequence>
<gene>
    <name evidence="1" type="ORF">A6R68_11854</name>
</gene>
<proteinExistence type="predicted"/>
<comment type="caution">
    <text evidence="1">The sequence shown here is derived from an EMBL/GenBank/DDBJ whole genome shotgun (WGS) entry which is preliminary data.</text>
</comment>
<dbReference type="EMBL" id="LZPO01117943">
    <property type="protein sequence ID" value="OBS57020.1"/>
    <property type="molecule type" value="Genomic_DNA"/>
</dbReference>
<dbReference type="Proteomes" id="UP000092124">
    <property type="component" value="Unassembled WGS sequence"/>
</dbReference>
<evidence type="ECO:0000313" key="1">
    <source>
        <dbReference type="EMBL" id="OBS57020.1"/>
    </source>
</evidence>
<dbReference type="STRING" id="56216.A0A1A6FTW0"/>
<reference evidence="1 2" key="1">
    <citation type="submission" date="2016-06" db="EMBL/GenBank/DDBJ databases">
        <title>The Draft Genome Sequence and Annotation of the Desert Woodrat Neotoma lepida.</title>
        <authorList>
            <person name="Campbell M."/>
            <person name="Oakeson K.F."/>
            <person name="Yandell M."/>
            <person name="Halpert J.R."/>
            <person name="Dearing D."/>
        </authorList>
    </citation>
    <scope>NUCLEOTIDE SEQUENCE [LARGE SCALE GENOMIC DNA]</scope>
    <source>
        <strain evidence="1">417</strain>
        <tissue evidence="1">Liver</tissue>
    </source>
</reference>
<protein>
    <submittedName>
        <fullName evidence="1">Uncharacterized protein</fullName>
    </submittedName>
</protein>
<accession>A0A1A6FTW0</accession>
<dbReference type="AlphaFoldDB" id="A0A1A6FTW0"/>
<keyword evidence="2" id="KW-1185">Reference proteome</keyword>
<evidence type="ECO:0000313" key="2">
    <source>
        <dbReference type="Proteomes" id="UP000092124"/>
    </source>
</evidence>
<organism evidence="1 2">
    <name type="scientific">Neotoma lepida</name>
    <name type="common">Desert woodrat</name>
    <dbReference type="NCBI Taxonomy" id="56216"/>
    <lineage>
        <taxon>Eukaryota</taxon>
        <taxon>Metazoa</taxon>
        <taxon>Chordata</taxon>
        <taxon>Craniata</taxon>
        <taxon>Vertebrata</taxon>
        <taxon>Euteleostomi</taxon>
        <taxon>Mammalia</taxon>
        <taxon>Eutheria</taxon>
        <taxon>Euarchontoglires</taxon>
        <taxon>Glires</taxon>
        <taxon>Rodentia</taxon>
        <taxon>Myomorpha</taxon>
        <taxon>Muroidea</taxon>
        <taxon>Cricetidae</taxon>
        <taxon>Neotominae</taxon>
        <taxon>Neotoma</taxon>
    </lineage>
</organism>
<name>A0A1A6FTW0_NEOLE</name>